<dbReference type="Gene3D" id="3.40.1160.10">
    <property type="entry name" value="Acetylglutamate kinase-like"/>
    <property type="match status" value="1"/>
</dbReference>
<evidence type="ECO:0000313" key="13">
    <source>
        <dbReference type="Proteomes" id="UP001176891"/>
    </source>
</evidence>
<dbReference type="PIRSF" id="PIRSF000726">
    <property type="entry name" value="Asp_kin"/>
    <property type="match status" value="1"/>
</dbReference>
<dbReference type="NCBIfam" id="TIGR00657">
    <property type="entry name" value="asp_kinases"/>
    <property type="match status" value="1"/>
</dbReference>
<dbReference type="Gene3D" id="1.20.120.1320">
    <property type="entry name" value="Aspartokinase, catalytic domain"/>
    <property type="match status" value="1"/>
</dbReference>
<dbReference type="PANTHER" id="PTHR21499">
    <property type="entry name" value="ASPARTATE KINASE"/>
    <property type="match status" value="1"/>
</dbReference>
<dbReference type="GO" id="GO:0004072">
    <property type="term" value="F:aspartate kinase activity"/>
    <property type="evidence" value="ECO:0007669"/>
    <property type="project" value="UniProtKB-EC"/>
</dbReference>
<evidence type="ECO:0000256" key="8">
    <source>
        <dbReference type="RuleBase" id="RU003448"/>
    </source>
</evidence>
<dbReference type="InterPro" id="IPR042199">
    <property type="entry name" value="AsparK_Bifunc_asparK/hSer_DH"/>
</dbReference>
<evidence type="ECO:0000256" key="3">
    <source>
        <dbReference type="ARBA" id="ARBA00022679"/>
    </source>
</evidence>
<dbReference type="PROSITE" id="PS00324">
    <property type="entry name" value="ASPARTOKINASE"/>
    <property type="match status" value="1"/>
</dbReference>
<dbReference type="CDD" id="cd04912">
    <property type="entry name" value="ACT_AKiii-LysC-EC-like_1"/>
    <property type="match status" value="1"/>
</dbReference>
<keyword evidence="6" id="KW-0067">ATP-binding</keyword>
<dbReference type="InterPro" id="IPR018042">
    <property type="entry name" value="Aspartate_kinase_CS"/>
</dbReference>
<organism evidence="12 13">
    <name type="scientific">Flavivirga amylovorans</name>
    <dbReference type="NCBI Taxonomy" id="870486"/>
    <lineage>
        <taxon>Bacteria</taxon>
        <taxon>Pseudomonadati</taxon>
        <taxon>Bacteroidota</taxon>
        <taxon>Flavobacteriia</taxon>
        <taxon>Flavobacteriales</taxon>
        <taxon>Flavobacteriaceae</taxon>
        <taxon>Flavivirga</taxon>
    </lineage>
</organism>
<accession>A0ABT8WZX7</accession>
<reference evidence="12" key="1">
    <citation type="submission" date="2023-07" db="EMBL/GenBank/DDBJ databases">
        <title>Two novel species in the genus Flavivirga.</title>
        <authorList>
            <person name="Kwon K."/>
        </authorList>
    </citation>
    <scope>NUCLEOTIDE SEQUENCE</scope>
    <source>
        <strain evidence="12">KACC 14157</strain>
    </source>
</reference>
<dbReference type="PANTHER" id="PTHR21499:SF59">
    <property type="entry name" value="ASPARTOKINASE"/>
    <property type="match status" value="1"/>
</dbReference>
<gene>
    <name evidence="12" type="ORF">Q4Q39_07435</name>
</gene>
<keyword evidence="4" id="KW-0547">Nucleotide-binding</keyword>
<name>A0ABT8WZX7_9FLAO</name>
<evidence type="ECO:0000256" key="1">
    <source>
        <dbReference type="ARBA" id="ARBA00004766"/>
    </source>
</evidence>
<evidence type="ECO:0000256" key="6">
    <source>
        <dbReference type="ARBA" id="ARBA00022840"/>
    </source>
</evidence>
<feature type="domain" description="Aspartokinase ACT" evidence="11">
    <location>
        <begin position="377"/>
        <end position="432"/>
    </location>
</feature>
<dbReference type="CDD" id="cd04243">
    <property type="entry name" value="AAK_AK-HSDH-like"/>
    <property type="match status" value="1"/>
</dbReference>
<evidence type="ECO:0000259" key="11">
    <source>
        <dbReference type="Pfam" id="PF22468"/>
    </source>
</evidence>
<evidence type="ECO:0000256" key="9">
    <source>
        <dbReference type="RuleBase" id="RU004249"/>
    </source>
</evidence>
<keyword evidence="3 8" id="KW-0808">Transferase</keyword>
<dbReference type="RefSeq" id="WP_303281772.1">
    <property type="nucleotide sequence ID" value="NZ_BAABCZ010000005.1"/>
</dbReference>
<dbReference type="SUPFAM" id="SSF55021">
    <property type="entry name" value="ACT-like"/>
    <property type="match status" value="2"/>
</dbReference>
<comment type="catalytic activity">
    <reaction evidence="7 8">
        <text>L-aspartate + ATP = 4-phospho-L-aspartate + ADP</text>
        <dbReference type="Rhea" id="RHEA:23776"/>
        <dbReference type="ChEBI" id="CHEBI:29991"/>
        <dbReference type="ChEBI" id="CHEBI:30616"/>
        <dbReference type="ChEBI" id="CHEBI:57535"/>
        <dbReference type="ChEBI" id="CHEBI:456216"/>
        <dbReference type="EC" id="2.7.2.4"/>
    </reaction>
</comment>
<evidence type="ECO:0000256" key="5">
    <source>
        <dbReference type="ARBA" id="ARBA00022777"/>
    </source>
</evidence>
<dbReference type="SUPFAM" id="SSF53633">
    <property type="entry name" value="Carbamate kinase-like"/>
    <property type="match status" value="1"/>
</dbReference>
<comment type="pathway">
    <text evidence="1 9">Amino-acid biosynthesis; L-lysine biosynthesis via DAP pathway; (S)-tetrahydrodipicolinate from L-aspartate: step 1/4.</text>
</comment>
<dbReference type="Pfam" id="PF22468">
    <property type="entry name" value="ACT_9"/>
    <property type="match status" value="1"/>
</dbReference>
<keyword evidence="5 8" id="KW-0418">Kinase</keyword>
<protein>
    <recommendedName>
        <fullName evidence="8">Aspartokinase</fullName>
        <ecNumber evidence="8">2.7.2.4</ecNumber>
    </recommendedName>
</protein>
<comment type="pathway">
    <text evidence="9">Amino-acid biosynthesis; L-methionine biosynthesis via de novo pathway; L-homoserine from L-aspartate: step 1/3.</text>
</comment>
<comment type="pathway">
    <text evidence="9">Amino-acid biosynthesis; L-threonine biosynthesis; L-threonine from L-aspartate: step 1/5.</text>
</comment>
<dbReference type="Gene3D" id="3.30.70.260">
    <property type="match status" value="2"/>
</dbReference>
<evidence type="ECO:0000256" key="4">
    <source>
        <dbReference type="ARBA" id="ARBA00022741"/>
    </source>
</evidence>
<comment type="caution">
    <text evidence="12">The sequence shown here is derived from an EMBL/GenBank/DDBJ whole genome shotgun (WGS) entry which is preliminary data.</text>
</comment>
<dbReference type="InterPro" id="IPR001048">
    <property type="entry name" value="Asp/Glu/Uridylate_kinase"/>
</dbReference>
<dbReference type="InterPro" id="IPR036393">
    <property type="entry name" value="AceGlu_kinase-like_sf"/>
</dbReference>
<keyword evidence="9" id="KW-0028">Amino-acid biosynthesis</keyword>
<dbReference type="Pfam" id="PF00696">
    <property type="entry name" value="AA_kinase"/>
    <property type="match status" value="1"/>
</dbReference>
<proteinExistence type="inferred from homology"/>
<dbReference type="InterPro" id="IPR054352">
    <property type="entry name" value="ACT_Aspartokinase"/>
</dbReference>
<keyword evidence="13" id="KW-1185">Reference proteome</keyword>
<feature type="domain" description="Aspartate/glutamate/uridylate kinase" evidence="10">
    <location>
        <begin position="2"/>
        <end position="275"/>
    </location>
</feature>
<sequence>MKVLKFGGTSVGSIKNINNVKNIISDGDKKIVVLSAMSGTTNQLVAIANNISKNKPNEAVDKINKLHEAYTITIDKLLTNKELNKDVKEYVSGIFNFLVTCTYKEFSIGLENNIVAQGELLSTYMFNCYLQQEGIHSVLLPALSFMRIDEDKEPDISYIKQHFKAAINAVENSDIYITQGFICLDANDEVSNLQRGGSDYTATIIGAAIKAKEVQIWTDIDGMHNNDPRYVENTKPISNLSFDEAAELAYFGAKILHPQTVTPVRADNIPVRLKNTMNPDAHGTLISNITSENGIKAIAAKDNIIAIKIKSARMLQAHGFLKKVFEIFETYKTSIDMITTSEVAVSLTIDDDRNLDKIIQELEKIATIELDTNQSIICLVGHSVVNHQDTFKLFQILQDVKIRMISYGGSKNNISLLVDTKDKINSLQKLNDYLFELVTL</sequence>
<dbReference type="Proteomes" id="UP001176891">
    <property type="component" value="Unassembled WGS sequence"/>
</dbReference>
<evidence type="ECO:0000256" key="7">
    <source>
        <dbReference type="ARBA" id="ARBA00047872"/>
    </source>
</evidence>
<dbReference type="EMBL" id="JAUOEM010000002">
    <property type="protein sequence ID" value="MDO5987224.1"/>
    <property type="molecule type" value="Genomic_DNA"/>
</dbReference>
<dbReference type="EC" id="2.7.2.4" evidence="8"/>
<evidence type="ECO:0000313" key="12">
    <source>
        <dbReference type="EMBL" id="MDO5987224.1"/>
    </source>
</evidence>
<dbReference type="InterPro" id="IPR005260">
    <property type="entry name" value="Asp_kin_monofn"/>
</dbReference>
<evidence type="ECO:0000259" key="10">
    <source>
        <dbReference type="Pfam" id="PF00696"/>
    </source>
</evidence>
<evidence type="ECO:0000256" key="2">
    <source>
        <dbReference type="ARBA" id="ARBA00010122"/>
    </source>
</evidence>
<comment type="similarity">
    <text evidence="2 8">Belongs to the aspartokinase family.</text>
</comment>
<dbReference type="InterPro" id="IPR001341">
    <property type="entry name" value="Asp_kinase"/>
</dbReference>
<dbReference type="InterPro" id="IPR045865">
    <property type="entry name" value="ACT-like_dom_sf"/>
</dbReference>